<comment type="caution">
    <text evidence="3">The sequence shown here is derived from an EMBL/GenBank/DDBJ whole genome shotgun (WGS) entry which is preliminary data.</text>
</comment>
<protein>
    <submittedName>
        <fullName evidence="3">Uncharacterized protein</fullName>
    </submittedName>
</protein>
<feature type="coiled-coil region" evidence="1">
    <location>
        <begin position="1025"/>
        <end position="1084"/>
    </location>
</feature>
<feature type="region of interest" description="Disordered" evidence="2">
    <location>
        <begin position="1156"/>
        <end position="1250"/>
    </location>
</feature>
<feature type="compositionally biased region" description="Polar residues" evidence="2">
    <location>
        <begin position="1235"/>
        <end position="1244"/>
    </location>
</feature>
<feature type="region of interest" description="Disordered" evidence="2">
    <location>
        <begin position="1"/>
        <end position="66"/>
    </location>
</feature>
<feature type="compositionally biased region" description="Basic and acidic residues" evidence="2">
    <location>
        <begin position="1184"/>
        <end position="1203"/>
    </location>
</feature>
<feature type="compositionally biased region" description="Polar residues" evidence="2">
    <location>
        <begin position="524"/>
        <end position="536"/>
    </location>
</feature>
<feature type="compositionally biased region" description="Polar residues" evidence="2">
    <location>
        <begin position="44"/>
        <end position="55"/>
    </location>
</feature>
<accession>A0A9W7ZWN1</accession>
<feature type="region of interest" description="Disordered" evidence="2">
    <location>
        <begin position="441"/>
        <end position="495"/>
    </location>
</feature>
<organism evidence="3 4">
    <name type="scientific">Mycoemilia scoparia</name>
    <dbReference type="NCBI Taxonomy" id="417184"/>
    <lineage>
        <taxon>Eukaryota</taxon>
        <taxon>Fungi</taxon>
        <taxon>Fungi incertae sedis</taxon>
        <taxon>Zoopagomycota</taxon>
        <taxon>Kickxellomycotina</taxon>
        <taxon>Kickxellomycetes</taxon>
        <taxon>Kickxellales</taxon>
        <taxon>Kickxellaceae</taxon>
        <taxon>Mycoemilia</taxon>
    </lineage>
</organism>
<name>A0A9W7ZWN1_9FUNG</name>
<feature type="compositionally biased region" description="Polar residues" evidence="2">
    <location>
        <begin position="345"/>
        <end position="363"/>
    </location>
</feature>
<feature type="compositionally biased region" description="Low complexity" evidence="2">
    <location>
        <begin position="549"/>
        <end position="571"/>
    </location>
</feature>
<keyword evidence="4" id="KW-1185">Reference proteome</keyword>
<feature type="region of interest" description="Disordered" evidence="2">
    <location>
        <begin position="834"/>
        <end position="944"/>
    </location>
</feature>
<dbReference type="Proteomes" id="UP001150538">
    <property type="component" value="Unassembled WGS sequence"/>
</dbReference>
<feature type="region of interest" description="Disordered" evidence="2">
    <location>
        <begin position="784"/>
        <end position="810"/>
    </location>
</feature>
<feature type="region of interest" description="Disordered" evidence="2">
    <location>
        <begin position="379"/>
        <end position="410"/>
    </location>
</feature>
<evidence type="ECO:0000313" key="4">
    <source>
        <dbReference type="Proteomes" id="UP001150538"/>
    </source>
</evidence>
<feature type="compositionally biased region" description="Basic and acidic residues" evidence="2">
    <location>
        <begin position="273"/>
        <end position="290"/>
    </location>
</feature>
<dbReference type="OrthoDB" id="10662750at2759"/>
<reference evidence="3" key="1">
    <citation type="submission" date="2022-07" db="EMBL/GenBank/DDBJ databases">
        <title>Phylogenomic reconstructions and comparative analyses of Kickxellomycotina fungi.</title>
        <authorList>
            <person name="Reynolds N.K."/>
            <person name="Stajich J.E."/>
            <person name="Barry K."/>
            <person name="Grigoriev I.V."/>
            <person name="Crous P."/>
            <person name="Smith M.E."/>
        </authorList>
    </citation>
    <scope>NUCLEOTIDE SEQUENCE</scope>
    <source>
        <strain evidence="3">NBRC 100468</strain>
    </source>
</reference>
<feature type="compositionally biased region" description="Polar residues" evidence="2">
    <location>
        <begin position="125"/>
        <end position="161"/>
    </location>
</feature>
<feature type="compositionally biased region" description="Polar residues" evidence="2">
    <location>
        <begin position="874"/>
        <end position="892"/>
    </location>
</feature>
<feature type="region of interest" description="Disordered" evidence="2">
    <location>
        <begin position="125"/>
        <end position="179"/>
    </location>
</feature>
<evidence type="ECO:0000313" key="3">
    <source>
        <dbReference type="EMBL" id="KAJ1918159.1"/>
    </source>
</evidence>
<dbReference type="EMBL" id="JANBPU010000052">
    <property type="protein sequence ID" value="KAJ1918159.1"/>
    <property type="molecule type" value="Genomic_DNA"/>
</dbReference>
<feature type="region of interest" description="Disordered" evidence="2">
    <location>
        <begin position="689"/>
        <end position="727"/>
    </location>
</feature>
<feature type="region of interest" description="Disordered" evidence="2">
    <location>
        <begin position="521"/>
        <end position="580"/>
    </location>
</feature>
<feature type="compositionally biased region" description="Polar residues" evidence="2">
    <location>
        <begin position="926"/>
        <end position="936"/>
    </location>
</feature>
<dbReference type="AlphaFoldDB" id="A0A9W7ZWN1"/>
<feature type="compositionally biased region" description="Low complexity" evidence="2">
    <location>
        <begin position="88"/>
        <end position="99"/>
    </location>
</feature>
<feature type="region of interest" description="Disordered" evidence="2">
    <location>
        <begin position="250"/>
        <end position="363"/>
    </location>
</feature>
<sequence length="1250" mass="138701">MEALLEDPISSSLDRPLDASAATISPPNSYKSNSSPKSKPASNTALKRTVTTTANSHSSSSSWRQRAKSIANLRAFQKNTAEASSIKNTTDPANTTTAAVQGGSASNHNRIPPRVTFSAYRDNTNKQANSEKPNTLTNTTSPSKSPSAMTTDMSHSYQTPRPTRLRRISRKPAEHSKNYYELSSSYNAATLPSVGPRGHRQHMYEHPNSSTDAAIKYSAAELHDSGYIAPISSATAAIPPVATIPNPEAYKAQQQQWHSPQPNQRPGYPQAHYVERPHPKHIKPEPEKGRNKTTANHYYPANPHHNQNNARPPVSQDYVGRPSQTAPSAPVMAGSGKNPFELETHSNPIPLSPPSTDGSSRQMNDFDEAVHIPQAHHAGFHKGQSATRVPERHTQRPPVENQQDFQSYDGGYQSYNEYEWSHHHHHHHQNNIGKNDIANSKKHYHQHQGQPHIVPQKNHSGSRANRAPGGIKNSPGTLQRHTSLRRLKPSSNETASQAYIASRLSDDLQSRSSRVEFNDFYNYNGDTDSGYSVNNNRSRHPRSGAARVTSPGPTLRSTSRSPPPRESASFSLPSSPTMHPYMEKYQNQVNSTFNSHHRHHQNSVNANFESAELGQQMERARDLHHFSSAQSINVEAQTDDWQNSQEQDELVKNQRAWEPLQSGSHHPGEKIYHGSAAASYRDRHHSIDSTLHTTSKPTSSHGRYHYSHSNRSSVDPPPSGGHPALRNLKHPSVYSIQSDSLDRSSQINSPSGMAMLQNQYTDNRKDAVPGSASYYASSSNLVSDEGSVDMGSESAYQSSEPQSTRSVPAAVAAQSYGNRKAGRLHSLAPEPLFCAPERSVDGGKPQPTVKFQPQHPTPKNSHDSFEERDGGPRSSESYNEPQVRSASLLPNDTSHRKEMISPPLKAEDSPAATAAAILKGERKRSLQPNPLSPTITEHNDDNDNESVILSPRRDSDHISEKELRLQLRVDELNTIIDSLKLELDEKKTQLGDSIQKEKAISHKLATLELEFDDTKETECQLRDKLDEKDAKIEALLKKIKQLEDRESITEQETVVLRSQFQTMSEQYTKERLSWKTEIERYRKKATQAYQRGQKESIQRWDVIQELVSITRDELKGAMSDMMNGVVSLEKGMRSVKDVVGFSKSFGNIWEELEASSDPLGELSDDEGESRGDRGSSSSYDSDIGNDHHDSGDKNKKGSFDYKRSSTSKNNPTSPSMKSESSPNMETKSGGGADTSPLSQSQSGRSWIDRD</sequence>
<feature type="compositionally biased region" description="Polar residues" evidence="2">
    <location>
        <begin position="1216"/>
        <end position="1226"/>
    </location>
</feature>
<feature type="compositionally biased region" description="Low complexity" evidence="2">
    <location>
        <begin position="25"/>
        <end position="43"/>
    </location>
</feature>
<feature type="compositionally biased region" description="Low complexity" evidence="2">
    <location>
        <begin position="253"/>
        <end position="264"/>
    </location>
</feature>
<feature type="compositionally biased region" description="Polar residues" evidence="2">
    <location>
        <begin position="689"/>
        <end position="701"/>
    </location>
</feature>
<evidence type="ECO:0000256" key="1">
    <source>
        <dbReference type="SAM" id="Coils"/>
    </source>
</evidence>
<feature type="compositionally biased region" description="Low complexity" evidence="2">
    <location>
        <begin position="1204"/>
        <end position="1215"/>
    </location>
</feature>
<evidence type="ECO:0000256" key="2">
    <source>
        <dbReference type="SAM" id="MobiDB-lite"/>
    </source>
</evidence>
<feature type="compositionally biased region" description="Polar residues" evidence="2">
    <location>
        <begin position="794"/>
        <end position="806"/>
    </location>
</feature>
<feature type="compositionally biased region" description="Basic and acidic residues" evidence="2">
    <location>
        <begin position="860"/>
        <end position="871"/>
    </location>
</feature>
<gene>
    <name evidence="3" type="ORF">H4219_002800</name>
</gene>
<keyword evidence="1" id="KW-0175">Coiled coil</keyword>
<feature type="region of interest" description="Disordered" evidence="2">
    <location>
        <begin position="81"/>
        <end position="112"/>
    </location>
</feature>
<proteinExistence type="predicted"/>